<evidence type="ECO:0000313" key="1">
    <source>
        <dbReference type="EMBL" id="KAB5608316.1"/>
    </source>
</evidence>
<organism evidence="1 2">
    <name type="scientific">Bifidobacterium jacchi</name>
    <dbReference type="NCBI Taxonomy" id="2490545"/>
    <lineage>
        <taxon>Bacteria</taxon>
        <taxon>Bacillati</taxon>
        <taxon>Actinomycetota</taxon>
        <taxon>Actinomycetes</taxon>
        <taxon>Bifidobacteriales</taxon>
        <taxon>Bifidobacteriaceae</taxon>
        <taxon>Bifidobacterium</taxon>
    </lineage>
</organism>
<dbReference type="EMBL" id="RQSP01000003">
    <property type="protein sequence ID" value="KAB5608316.1"/>
    <property type="molecule type" value="Genomic_DNA"/>
</dbReference>
<protein>
    <submittedName>
        <fullName evidence="1">Uncharacterized protein</fullName>
    </submittedName>
</protein>
<accession>A0A5N5RLU3</accession>
<dbReference type="Proteomes" id="UP000326336">
    <property type="component" value="Unassembled WGS sequence"/>
</dbReference>
<proteinExistence type="predicted"/>
<name>A0A5N5RLU3_9BIFI</name>
<dbReference type="RefSeq" id="WP_151916005.1">
    <property type="nucleotide sequence ID" value="NZ_RQSP01000003.1"/>
</dbReference>
<comment type="caution">
    <text evidence="1">The sequence shown here is derived from an EMBL/GenBank/DDBJ whole genome shotgun (WGS) entry which is preliminary data.</text>
</comment>
<dbReference type="OrthoDB" id="3229531at2"/>
<gene>
    <name evidence="1" type="ORF">EHS19_01415</name>
</gene>
<evidence type="ECO:0000313" key="2">
    <source>
        <dbReference type="Proteomes" id="UP000326336"/>
    </source>
</evidence>
<reference evidence="1 2" key="1">
    <citation type="journal article" date="2019" name="Int. J. Syst. Evol. Microbiol.">
        <title>Bifidobacterium jacchi sp. nov., isolated from the faeces of a baby common marmoset (Callithrix jacchus).</title>
        <authorList>
            <person name="Modesto M."/>
            <person name="Watanabe K."/>
            <person name="Arita M."/>
            <person name="Satti M."/>
            <person name="Oki K."/>
            <person name="Sciavilla P."/>
            <person name="Patavino C."/>
            <person name="Camma C."/>
            <person name="Michelini S."/>
            <person name="Sgorbati B."/>
            <person name="Mattarelli P."/>
        </authorList>
    </citation>
    <scope>NUCLEOTIDE SEQUENCE [LARGE SCALE GENOMIC DNA]</scope>
    <source>
        <strain evidence="1 2">MRM 9.3</strain>
    </source>
</reference>
<sequence length="438" mass="48336">MTICTLYASEADDLIGLHDVTTPDLTLPMDIRAQAIIALLRNIEPDAEGARRLWMAAKRGPIDAFDPWRATACHGDGAAPPAASDWRERCWRELYPEEEQWYEIAVGPLGHPIAPTVDLTVNNGFTIRFSQEVSASPPSHSAVGPHPNGRTGIAALHEQELMAWLIDGLEDCVRQCTQGTYNATIRERLPYSMRYGLVSRERYWQLYPQTKTLLFDHMCAEEAYRFAILFHTDGTGRSNAVPSRRLRDMNATAYLDACMIAYQAMGLAPPQSGADGGGWFAQYADPRCLELLSLDQSSNQDFAAYVAACSMSLTAWGIRLGPGFAWLRLIPAADEHGWYLRLAWSSLPSAIEAVRAALALHDAGMPIAVDDAAALAAMLTGDDLIGIMPYHQLIDAGALAAFRRMHGVGECIALPMERRSEIVEAARWLPIKEVRLNR</sequence>
<keyword evidence="2" id="KW-1185">Reference proteome</keyword>
<dbReference type="AlphaFoldDB" id="A0A5N5RLU3"/>